<dbReference type="NCBIfam" id="TIGR01624">
    <property type="entry name" value="LRP1_Cterm"/>
    <property type="match status" value="1"/>
</dbReference>
<evidence type="ECO:0000256" key="4">
    <source>
        <dbReference type="ARBA" id="ARBA00022833"/>
    </source>
</evidence>
<keyword evidence="6" id="KW-0010">Activator</keyword>
<feature type="non-terminal residue" evidence="9">
    <location>
        <position position="427"/>
    </location>
</feature>
<protein>
    <submittedName>
        <fullName evidence="9">Uncharacterized protein</fullName>
    </submittedName>
</protein>
<dbReference type="InterPro" id="IPR006511">
    <property type="entry name" value="SHI_C"/>
</dbReference>
<feature type="compositionally biased region" description="Basic and acidic residues" evidence="8">
    <location>
        <begin position="137"/>
        <end position="152"/>
    </location>
</feature>
<dbReference type="GO" id="GO:0003677">
    <property type="term" value="F:DNA binding"/>
    <property type="evidence" value="ECO:0007669"/>
    <property type="project" value="UniProtKB-KW"/>
</dbReference>
<feature type="compositionally biased region" description="Low complexity" evidence="8">
    <location>
        <begin position="279"/>
        <end position="295"/>
    </location>
</feature>
<dbReference type="AlphaFoldDB" id="A0AA38CF14"/>
<evidence type="ECO:0000256" key="8">
    <source>
        <dbReference type="SAM" id="MobiDB-lite"/>
    </source>
</evidence>
<evidence type="ECO:0000313" key="10">
    <source>
        <dbReference type="Proteomes" id="UP000824469"/>
    </source>
</evidence>
<proteinExistence type="inferred from homology"/>
<dbReference type="EMBL" id="JAHRHJ020000011">
    <property type="protein sequence ID" value="KAH9295582.1"/>
    <property type="molecule type" value="Genomic_DNA"/>
</dbReference>
<keyword evidence="10" id="KW-1185">Reference proteome</keyword>
<keyword evidence="4" id="KW-0862">Zinc</keyword>
<evidence type="ECO:0000256" key="1">
    <source>
        <dbReference type="ARBA" id="ARBA00004123"/>
    </source>
</evidence>
<dbReference type="GO" id="GO:0005634">
    <property type="term" value="C:nucleus"/>
    <property type="evidence" value="ECO:0007669"/>
    <property type="project" value="UniProtKB-SubCell"/>
</dbReference>
<dbReference type="GO" id="GO:0045893">
    <property type="term" value="P:positive regulation of DNA-templated transcription"/>
    <property type="evidence" value="ECO:0007669"/>
    <property type="project" value="TreeGrafter"/>
</dbReference>
<sequence>MAVGGMLGGVGGAEPGPYAGGATRLGATIASAAAVAAGSGGGIGAADRESLRDVVTRGAGNEDFVSLYGRVRHQQREDDPCSSAVHRGGGGGGGSFVTYAARADHDHANIPMLATALHRDEDGGVDHGEIQVWQQQHARDLRGGEDSKEKESMASQMRAMEISAPERRSSCELSDQLQLSKGDNSIKKGGGGALAVAGMSNANSSSNSTTCQDCGNQAKKDCIHMRCRTCCKSRGFDCLTHVKSTWVPAAKRRERQQAEAAALASGHPRPKTKRARFVSASNAATTSHTSTSANTPPRSSDINSTQITHQDLNFKASLPAEIRAEAVFKCVRVTAIEDGEDEYAYQATVKIGGHIFKGVLYDQRVETATMNSSLPELQLGGRSVASTSTMIDPGGGVYGPPPGSGILADPGATSNEVLQSLSTSQKK</sequence>
<dbReference type="Pfam" id="PF05142">
    <property type="entry name" value="DUF702"/>
    <property type="match status" value="1"/>
</dbReference>
<feature type="region of interest" description="Disordered" evidence="8">
    <location>
        <begin position="258"/>
        <end position="304"/>
    </location>
</feature>
<keyword evidence="3" id="KW-0479">Metal-binding</keyword>
<comment type="caution">
    <text evidence="9">The sequence shown here is derived from an EMBL/GenBank/DDBJ whole genome shotgun (WGS) entry which is preliminary data.</text>
</comment>
<keyword evidence="7" id="KW-0539">Nucleus</keyword>
<dbReference type="NCBIfam" id="TIGR01623">
    <property type="entry name" value="put_zinc_LRP1"/>
    <property type="match status" value="1"/>
</dbReference>
<gene>
    <name evidence="9" type="ORF">KI387_039170</name>
</gene>
<dbReference type="InterPro" id="IPR006510">
    <property type="entry name" value="Znf_LRP1"/>
</dbReference>
<accession>A0AA38CF14</accession>
<evidence type="ECO:0000256" key="2">
    <source>
        <dbReference type="ARBA" id="ARBA00006911"/>
    </source>
</evidence>
<dbReference type="GO" id="GO:0003700">
    <property type="term" value="F:DNA-binding transcription factor activity"/>
    <property type="evidence" value="ECO:0007669"/>
    <property type="project" value="InterPro"/>
</dbReference>
<feature type="region of interest" description="Disordered" evidence="8">
    <location>
        <begin position="136"/>
        <end position="171"/>
    </location>
</feature>
<evidence type="ECO:0000313" key="9">
    <source>
        <dbReference type="EMBL" id="KAH9295582.1"/>
    </source>
</evidence>
<reference evidence="9 10" key="1">
    <citation type="journal article" date="2021" name="Nat. Plants">
        <title>The Taxus genome provides insights into paclitaxel biosynthesis.</title>
        <authorList>
            <person name="Xiong X."/>
            <person name="Gou J."/>
            <person name="Liao Q."/>
            <person name="Li Y."/>
            <person name="Zhou Q."/>
            <person name="Bi G."/>
            <person name="Li C."/>
            <person name="Du R."/>
            <person name="Wang X."/>
            <person name="Sun T."/>
            <person name="Guo L."/>
            <person name="Liang H."/>
            <person name="Lu P."/>
            <person name="Wu Y."/>
            <person name="Zhang Z."/>
            <person name="Ro D.K."/>
            <person name="Shang Y."/>
            <person name="Huang S."/>
            <person name="Yan J."/>
        </authorList>
    </citation>
    <scope>NUCLEOTIDE SEQUENCE [LARGE SCALE GENOMIC DNA]</scope>
    <source>
        <strain evidence="9">Ta-2019</strain>
    </source>
</reference>
<evidence type="ECO:0000256" key="5">
    <source>
        <dbReference type="ARBA" id="ARBA00023125"/>
    </source>
</evidence>
<evidence type="ECO:0000256" key="3">
    <source>
        <dbReference type="ARBA" id="ARBA00022723"/>
    </source>
</evidence>
<evidence type="ECO:0000256" key="7">
    <source>
        <dbReference type="ARBA" id="ARBA00023242"/>
    </source>
</evidence>
<comment type="subcellular location">
    <subcellularLocation>
        <location evidence="1">Nucleus</location>
    </subcellularLocation>
</comment>
<evidence type="ECO:0000256" key="6">
    <source>
        <dbReference type="ARBA" id="ARBA00023159"/>
    </source>
</evidence>
<dbReference type="OMA" id="DHANIPM"/>
<dbReference type="PANTHER" id="PTHR31604">
    <property type="entry name" value="PROTEIN LATERAL ROOT PRIMORDIUM 1"/>
    <property type="match status" value="1"/>
</dbReference>
<dbReference type="PANTHER" id="PTHR31604:SF30">
    <property type="entry name" value="PROTEIN LATERAL ROOT PRIMORDIUM 1"/>
    <property type="match status" value="1"/>
</dbReference>
<dbReference type="GO" id="GO:0046872">
    <property type="term" value="F:metal ion binding"/>
    <property type="evidence" value="ECO:0007669"/>
    <property type="project" value="UniProtKB-KW"/>
</dbReference>
<feature type="region of interest" description="Disordered" evidence="8">
    <location>
        <begin position="392"/>
        <end position="411"/>
    </location>
</feature>
<dbReference type="Proteomes" id="UP000824469">
    <property type="component" value="Unassembled WGS sequence"/>
</dbReference>
<dbReference type="InterPro" id="IPR007818">
    <property type="entry name" value="SHI"/>
</dbReference>
<comment type="similarity">
    <text evidence="2">Belongs to the SHI protein family.</text>
</comment>
<organism evidence="9 10">
    <name type="scientific">Taxus chinensis</name>
    <name type="common">Chinese yew</name>
    <name type="synonym">Taxus wallichiana var. chinensis</name>
    <dbReference type="NCBI Taxonomy" id="29808"/>
    <lineage>
        <taxon>Eukaryota</taxon>
        <taxon>Viridiplantae</taxon>
        <taxon>Streptophyta</taxon>
        <taxon>Embryophyta</taxon>
        <taxon>Tracheophyta</taxon>
        <taxon>Spermatophyta</taxon>
        <taxon>Pinopsida</taxon>
        <taxon>Pinidae</taxon>
        <taxon>Conifers II</taxon>
        <taxon>Cupressales</taxon>
        <taxon>Taxaceae</taxon>
        <taxon>Taxus</taxon>
    </lineage>
</organism>
<name>A0AA38CF14_TAXCH</name>
<keyword evidence="5" id="KW-0238">DNA-binding</keyword>